<dbReference type="GeneID" id="106577262"/>
<evidence type="ECO:0000259" key="1">
    <source>
        <dbReference type="Pfam" id="PF00622"/>
    </source>
</evidence>
<organism evidence="2 3">
    <name type="scientific">Salmo salar</name>
    <name type="common">Atlantic salmon</name>
    <dbReference type="NCBI Taxonomy" id="8030"/>
    <lineage>
        <taxon>Eukaryota</taxon>
        <taxon>Metazoa</taxon>
        <taxon>Chordata</taxon>
        <taxon>Craniata</taxon>
        <taxon>Vertebrata</taxon>
        <taxon>Euteleostomi</taxon>
        <taxon>Actinopterygii</taxon>
        <taxon>Neopterygii</taxon>
        <taxon>Teleostei</taxon>
        <taxon>Protacanthopterygii</taxon>
        <taxon>Salmoniformes</taxon>
        <taxon>Salmonidae</taxon>
        <taxon>Salmoninae</taxon>
        <taxon>Salmo</taxon>
    </lineage>
</organism>
<evidence type="ECO:0000313" key="2">
    <source>
        <dbReference type="Proteomes" id="UP001652741"/>
    </source>
</evidence>
<feature type="domain" description="SPRY" evidence="1">
    <location>
        <begin position="17"/>
        <end position="84"/>
    </location>
</feature>
<dbReference type="RefSeq" id="XP_045570179.1">
    <property type="nucleotide sequence ID" value="XM_045714223.1"/>
</dbReference>
<reference evidence="3" key="1">
    <citation type="submission" date="2025-08" db="UniProtKB">
        <authorList>
            <consortium name="RefSeq"/>
        </authorList>
    </citation>
    <scope>IDENTIFICATION</scope>
</reference>
<keyword evidence="2" id="KW-1185">Reference proteome</keyword>
<dbReference type="PANTHER" id="PTHR46399:SF7">
    <property type="entry name" value="RYANODINE RECEPTOR 2"/>
    <property type="match status" value="1"/>
</dbReference>
<dbReference type="SUPFAM" id="SSF49899">
    <property type="entry name" value="Concanavalin A-like lectins/glucanases"/>
    <property type="match status" value="1"/>
</dbReference>
<dbReference type="InterPro" id="IPR013320">
    <property type="entry name" value="ConA-like_dom_sf"/>
</dbReference>
<protein>
    <submittedName>
        <fullName evidence="3">Ryanodine receptor 2</fullName>
    </submittedName>
</protein>
<dbReference type="InterPro" id="IPR003877">
    <property type="entry name" value="SPRY_dom"/>
</dbReference>
<keyword evidence="3" id="KW-0675">Receptor</keyword>
<proteinExistence type="predicted"/>
<gene>
    <name evidence="3" type="primary">LOC106577262</name>
</gene>
<dbReference type="Gene3D" id="2.60.120.920">
    <property type="match status" value="1"/>
</dbReference>
<name>A0ABM3EGK3_SALSA</name>
<evidence type="ECO:0000313" key="3">
    <source>
        <dbReference type="RefSeq" id="XP_045570179.1"/>
    </source>
</evidence>
<dbReference type="PANTHER" id="PTHR46399">
    <property type="entry name" value="B30.2/SPRY DOMAIN-CONTAINING PROTEIN"/>
    <property type="match status" value="1"/>
</dbReference>
<accession>A0ABM3EGK3</accession>
<dbReference type="InterPro" id="IPR043136">
    <property type="entry name" value="B30.2/SPRY_sf"/>
</dbReference>
<dbReference type="Proteomes" id="UP001652741">
    <property type="component" value="Unplaced"/>
</dbReference>
<dbReference type="InterPro" id="IPR015925">
    <property type="entry name" value="Ryanodine_IP3_receptor"/>
</dbReference>
<sequence>MGSNVPPECCVRGCISRTVSSPNQHLLRVDDVVSCCLDLSAPSISFRINGQPVQGMFENFNSDGLFFPVASFSAGVKVRFLLGGRQGEFKFLPPPGYAPCFEAVLPREKLRVEHSQEYKEDHSETRDLLGPTITLSQAAFTPTPVDTSQVGKEYFLLYCVMVGVNFTLTGQQLTGVKVN</sequence>
<dbReference type="Pfam" id="PF00622">
    <property type="entry name" value="SPRY"/>
    <property type="match status" value="1"/>
</dbReference>